<keyword evidence="3" id="KW-1185">Reference proteome</keyword>
<reference evidence="2 3" key="1">
    <citation type="submission" date="2018-01" db="EMBL/GenBank/DDBJ databases">
        <title>Draft genome sequence of Jishengella sp. NA12.</title>
        <authorList>
            <person name="Sahin N."/>
            <person name="Ay H."/>
            <person name="Saygin H."/>
        </authorList>
    </citation>
    <scope>NUCLEOTIDE SEQUENCE [LARGE SCALE GENOMIC DNA]</scope>
    <source>
        <strain evidence="2 3">NA12</strain>
    </source>
</reference>
<dbReference type="AlphaFoldDB" id="A0A2W2E8Z6"/>
<dbReference type="Proteomes" id="UP000248924">
    <property type="component" value="Unassembled WGS sequence"/>
</dbReference>
<dbReference type="RefSeq" id="WP_111216940.1">
    <property type="nucleotide sequence ID" value="NZ_POTY01000184.1"/>
</dbReference>
<accession>A0A2W2E8Z6</accession>
<comment type="caution">
    <text evidence="2">The sequence shown here is derived from an EMBL/GenBank/DDBJ whole genome shotgun (WGS) entry which is preliminary data.</text>
</comment>
<feature type="region of interest" description="Disordered" evidence="1">
    <location>
        <begin position="20"/>
        <end position="46"/>
    </location>
</feature>
<evidence type="ECO:0000313" key="3">
    <source>
        <dbReference type="Proteomes" id="UP000248924"/>
    </source>
</evidence>
<proteinExistence type="predicted"/>
<dbReference type="PROSITE" id="PS51257">
    <property type="entry name" value="PROKAR_LIPOPROTEIN"/>
    <property type="match status" value="1"/>
</dbReference>
<feature type="compositionally biased region" description="Low complexity" evidence="1">
    <location>
        <begin position="28"/>
        <end position="46"/>
    </location>
</feature>
<evidence type="ECO:0000256" key="1">
    <source>
        <dbReference type="SAM" id="MobiDB-lite"/>
    </source>
</evidence>
<evidence type="ECO:0000313" key="2">
    <source>
        <dbReference type="EMBL" id="PZG13199.1"/>
    </source>
</evidence>
<gene>
    <name evidence="2" type="ORF">C1I95_24140</name>
</gene>
<sequence>MRVRVCAIALVLVASGCTTGDREPPVQPTAGTATTTGTTASPGASAPNPVNCAHIIGGVDAPDSDYTIVGDAVAVTTGRVLQANPNSVDGVAESAFFAKDGLLVRRGHTVQLGIGDGAAGRAWLGWGSPATPSAQVGVGPCDQSTHEWTAFAGGYWVLTPGCLPVQVSVAGGPAREVLVPVGSACPGTG</sequence>
<dbReference type="EMBL" id="POTY01000184">
    <property type="protein sequence ID" value="PZG13199.1"/>
    <property type="molecule type" value="Genomic_DNA"/>
</dbReference>
<name>A0A2W2E8Z6_9ACTN</name>
<dbReference type="OrthoDB" id="3385710at2"/>
<protein>
    <submittedName>
        <fullName evidence="2">Uncharacterized protein</fullName>
    </submittedName>
</protein>
<organism evidence="2 3">
    <name type="scientific">Micromonospora craterilacus</name>
    <dbReference type="NCBI Taxonomy" id="1655439"/>
    <lineage>
        <taxon>Bacteria</taxon>
        <taxon>Bacillati</taxon>
        <taxon>Actinomycetota</taxon>
        <taxon>Actinomycetes</taxon>
        <taxon>Micromonosporales</taxon>
        <taxon>Micromonosporaceae</taxon>
        <taxon>Micromonospora</taxon>
    </lineage>
</organism>